<dbReference type="EMBL" id="CP013661">
    <property type="protein sequence ID" value="ALS78433.1"/>
    <property type="molecule type" value="Genomic_DNA"/>
</dbReference>
<dbReference type="NCBIfam" id="NF010352">
    <property type="entry name" value="PRK13780.1"/>
    <property type="match status" value="1"/>
</dbReference>
<dbReference type="PROSITE" id="PS51350">
    <property type="entry name" value="PTS_HPR_DOM"/>
    <property type="match status" value="1"/>
</dbReference>
<evidence type="ECO:0000256" key="5">
    <source>
        <dbReference type="ARBA" id="ARBA00022597"/>
    </source>
</evidence>
<dbReference type="NCBIfam" id="TIGR01003">
    <property type="entry name" value="PTS_HPr_family"/>
    <property type="match status" value="1"/>
</dbReference>
<dbReference type="InterPro" id="IPR000032">
    <property type="entry name" value="HPr-like"/>
</dbReference>
<evidence type="ECO:0000256" key="2">
    <source>
        <dbReference type="ARBA" id="ARBA00004496"/>
    </source>
</evidence>
<evidence type="ECO:0000256" key="1">
    <source>
        <dbReference type="ARBA" id="ARBA00003681"/>
    </source>
</evidence>
<gene>
    <name evidence="8" type="ORF">AUO94_07040</name>
</gene>
<name>A0ABM5WVQ4_9BACL</name>
<keyword evidence="5" id="KW-0762">Sugar transport</keyword>
<keyword evidence="9" id="KW-1185">Reference proteome</keyword>
<evidence type="ECO:0000256" key="3">
    <source>
        <dbReference type="ARBA" id="ARBA00020422"/>
    </source>
</evidence>
<keyword evidence="4" id="KW-0963">Cytoplasm</keyword>
<sequence>MVSQQFTITDELGIHARPATILVNVANKFEADVKLVYNQKTVNLKSILGVMSLGIAFGSEFDIKADGSDEQEALNELEKTLLNEKLAKISVRK</sequence>
<reference evidence="8" key="1">
    <citation type="submission" date="2016-01" db="EMBL/GenBank/DDBJ databases">
        <title>Complete genome of Planococcus kocurri type strain.</title>
        <authorList>
            <person name="See-Too W.S."/>
        </authorList>
    </citation>
    <scope>NUCLEOTIDE SEQUENCE [LARGE SCALE GENOMIC DNA]</scope>
    <source>
        <strain evidence="8">ATCC 43650</strain>
    </source>
</reference>
<dbReference type="CDD" id="cd00367">
    <property type="entry name" value="PTS-HPr_like"/>
    <property type="match status" value="1"/>
</dbReference>
<dbReference type="Gene3D" id="3.30.1340.10">
    <property type="entry name" value="HPr-like"/>
    <property type="match status" value="1"/>
</dbReference>
<evidence type="ECO:0000313" key="9">
    <source>
        <dbReference type="Proteomes" id="UP000065533"/>
    </source>
</evidence>
<dbReference type="Proteomes" id="UP000065533">
    <property type="component" value="Chromosome"/>
</dbReference>
<dbReference type="PROSITE" id="PS00369">
    <property type="entry name" value="PTS_HPR_HIS"/>
    <property type="match status" value="1"/>
</dbReference>
<comment type="subcellular location">
    <subcellularLocation>
        <location evidence="2">Cytoplasm</location>
    </subcellularLocation>
</comment>
<evidence type="ECO:0000256" key="4">
    <source>
        <dbReference type="ARBA" id="ARBA00022490"/>
    </source>
</evidence>
<dbReference type="InterPro" id="IPR001020">
    <property type="entry name" value="PTS_HPr_His_P_site"/>
</dbReference>
<dbReference type="Pfam" id="PF00381">
    <property type="entry name" value="PTS-HPr"/>
    <property type="match status" value="1"/>
</dbReference>
<protein>
    <recommendedName>
        <fullName evidence="3">Phosphocarrier protein HPr</fullName>
    </recommendedName>
</protein>
<feature type="domain" description="HPr" evidence="7">
    <location>
        <begin position="1"/>
        <end position="89"/>
    </location>
</feature>
<comment type="function">
    <text evidence="1">General (non sugar-specific) component of the phosphoenolpyruvate-dependent sugar phosphotransferase system (sugar PTS). This major carbohydrate active-transport system catalyzes the phosphorylation of incoming sugar substrates concomitantly with their translocation across the cell membrane. The phosphoryl group from phosphoenolpyruvate (PEP) is transferred to the phosphoryl carrier protein HPr by enzyme I. Phospho-HPr then transfers it to the PTS EIIA domain.</text>
</comment>
<organism evidence="8 9">
    <name type="scientific">Planococcus kocurii</name>
    <dbReference type="NCBI Taxonomy" id="1374"/>
    <lineage>
        <taxon>Bacteria</taxon>
        <taxon>Bacillati</taxon>
        <taxon>Bacillota</taxon>
        <taxon>Bacilli</taxon>
        <taxon>Bacillales</taxon>
        <taxon>Caryophanaceae</taxon>
        <taxon>Planococcus</taxon>
    </lineage>
</organism>
<dbReference type="PANTHER" id="PTHR33705">
    <property type="entry name" value="PHOSPHOCARRIER PROTEIN HPR"/>
    <property type="match status" value="1"/>
</dbReference>
<accession>A0ABM5WVQ4</accession>
<dbReference type="InterPro" id="IPR050399">
    <property type="entry name" value="HPr"/>
</dbReference>
<dbReference type="PRINTS" id="PR00107">
    <property type="entry name" value="PHOSPHOCPHPR"/>
</dbReference>
<proteinExistence type="predicted"/>
<keyword evidence="6" id="KW-0598">Phosphotransferase system</keyword>
<dbReference type="InterPro" id="IPR035895">
    <property type="entry name" value="HPr-like_sf"/>
</dbReference>
<evidence type="ECO:0000259" key="7">
    <source>
        <dbReference type="PROSITE" id="PS51350"/>
    </source>
</evidence>
<dbReference type="RefSeq" id="WP_058385092.1">
    <property type="nucleotide sequence ID" value="NZ_CP013661.2"/>
</dbReference>
<keyword evidence="5" id="KW-0813">Transport</keyword>
<evidence type="ECO:0000313" key="8">
    <source>
        <dbReference type="EMBL" id="ALS78433.1"/>
    </source>
</evidence>
<dbReference type="PANTHER" id="PTHR33705:SF2">
    <property type="entry name" value="PHOSPHOCARRIER PROTEIN NPR"/>
    <property type="match status" value="1"/>
</dbReference>
<dbReference type="SUPFAM" id="SSF55594">
    <property type="entry name" value="HPr-like"/>
    <property type="match status" value="1"/>
</dbReference>
<evidence type="ECO:0000256" key="6">
    <source>
        <dbReference type="ARBA" id="ARBA00022683"/>
    </source>
</evidence>